<evidence type="ECO:0000313" key="1">
    <source>
        <dbReference type="EMBL" id="MEE2025358.1"/>
    </source>
</evidence>
<keyword evidence="2" id="KW-1185">Reference proteome</keyword>
<sequence>MLADLMNENGIRKACIVDDANDIIPELKDLTSLRNEWDNLLDDIPQNDDLITAISEEIPDIDMSNLSVQDIDTKFVQVLWSLKEQFPNELTAFFEAYDSTKLSDARYVQTLKKFLEENNFEVTTVGRDFKHVASTSDIIFIDLFLHLDQSEDNIDYTVGTLKDIISEKADSPPIIVLISRSSRLSEYADNFRDSCGLIESGFFTYRKSDLEDTSKLLFYIRKSLIHYRDSVRVWGFLNAWEEHASKAVSDTVSSLKRMDLLDHNMVHKLLLNDEGQSSASYFMELFDSVLLHNFESQADIIDAAKELNNIDFSRAPTIQGLQKEPLQDLVFKSVFMGSERFRINEKESIELGDIFKISGRKSDESDFLQVETGNDNVWLVITPSCDLVRSGVTNIGLIKGTLKPVSYESWSADTKSSTPIIKINDDSFSIKWDIKSFMTYPKSRLQELLTNDIYCRVAKLREVSALGLQQSFTADYSRVGQRAILPSVFKTPIKLAYLAKDGCLREFDNQEPSQGLCYVGARNTKWVNFSQGDCENILNSLGGLDIDEVYPQAKSNLSKILRNPYSLIEAIERGIEIGSGLKDIKLDESVLAKIVIGEPQGKEVSKLKGIGLIFIVSPLADEE</sequence>
<accession>A0ABU7JK77</accession>
<dbReference type="RefSeq" id="WP_330088676.1">
    <property type="nucleotide sequence ID" value="NZ_JAUGZK010000012.1"/>
</dbReference>
<dbReference type="Proteomes" id="UP001339167">
    <property type="component" value="Unassembled WGS sequence"/>
</dbReference>
<gene>
    <name evidence="1" type="ORF">QWF21_14065</name>
</gene>
<name>A0ABU7JK77_9GAMM</name>
<organism evidence="1 2">
    <name type="scientific">Alkalimonas mucilaginosa</name>
    <dbReference type="NCBI Taxonomy" id="3057676"/>
    <lineage>
        <taxon>Bacteria</taxon>
        <taxon>Pseudomonadati</taxon>
        <taxon>Pseudomonadota</taxon>
        <taxon>Gammaproteobacteria</taxon>
        <taxon>Alkalimonas</taxon>
    </lineage>
</organism>
<evidence type="ECO:0008006" key="3">
    <source>
        <dbReference type="Google" id="ProtNLM"/>
    </source>
</evidence>
<dbReference type="EMBL" id="JAUGZK010000012">
    <property type="protein sequence ID" value="MEE2025358.1"/>
    <property type="molecule type" value="Genomic_DNA"/>
</dbReference>
<comment type="caution">
    <text evidence="1">The sequence shown here is derived from an EMBL/GenBank/DDBJ whole genome shotgun (WGS) entry which is preliminary data.</text>
</comment>
<protein>
    <recommendedName>
        <fullName evidence="3">Response receiver domain-containing protein</fullName>
    </recommendedName>
</protein>
<proteinExistence type="predicted"/>
<reference evidence="1 2" key="1">
    <citation type="submission" date="2023-06" db="EMBL/GenBank/DDBJ databases">
        <title>Alkalimonas sp., MEB004 an alkaliphilic bacterium isolated from Lonar Lake, India.</title>
        <authorList>
            <person name="Joshi A."/>
            <person name="Thite S."/>
        </authorList>
    </citation>
    <scope>NUCLEOTIDE SEQUENCE [LARGE SCALE GENOMIC DNA]</scope>
    <source>
        <strain evidence="1 2">MEB004</strain>
    </source>
</reference>
<evidence type="ECO:0000313" key="2">
    <source>
        <dbReference type="Proteomes" id="UP001339167"/>
    </source>
</evidence>